<evidence type="ECO:0000313" key="2">
    <source>
        <dbReference type="EMBL" id="KZV92390.1"/>
    </source>
</evidence>
<gene>
    <name evidence="2" type="ORF">EXIGLDRAFT_836493</name>
</gene>
<feature type="compositionally biased region" description="Low complexity" evidence="1">
    <location>
        <begin position="74"/>
        <end position="91"/>
    </location>
</feature>
<organism evidence="2 3">
    <name type="scientific">Exidia glandulosa HHB12029</name>
    <dbReference type="NCBI Taxonomy" id="1314781"/>
    <lineage>
        <taxon>Eukaryota</taxon>
        <taxon>Fungi</taxon>
        <taxon>Dikarya</taxon>
        <taxon>Basidiomycota</taxon>
        <taxon>Agaricomycotina</taxon>
        <taxon>Agaricomycetes</taxon>
        <taxon>Auriculariales</taxon>
        <taxon>Exidiaceae</taxon>
        <taxon>Exidia</taxon>
    </lineage>
</organism>
<sequence length="1031" mass="112964">MSDKSNKRPPSTPSGPEPAPKVYRREPPPPPPSFSPSNTRSAHPAPPVHGSAPTGSCAAPAPPRGDVFSSGSGPASHPLPASTALASASVPQPAHAHHDPSCVYPLYTQHPGSVVSTHTALSVDRAIRACENRANLSLLFEAVINAIPEKDRGAFSQGTRETRGAHVQHDTGLRAALEGTQDIHTLEALCAYVMKSSSALASNAVPVSRDTAAVAKAWTTPLEGCPEVPLYQTICNACSSMTSRNYANTIAVVQSSGTGKSRMVHEMSRFVFTIPFTCNAGPSPPAGHPVYPAPDLDVYKYLVAGALQRTKEEVELRYNCFLSVFFACARSWLVVNCTGMRYHQKVHAWNFFLADSRVEAYKAAVLHLERSNKACIVDATIELQALLKVLKGTHADQHPSTLNQVPPLFTRPFAKQRLDEAREAPDNTPELPPDLKATRVELVVYFDESHSLTNLVLAVDTSQATPEAVFQQRDADSPKSKDQPTVLWRSKTAYDILLSVLNRFIDVSSFFGIFLSTTSHITEFAPPAMLAPSERQAAAVSKHLQAPYTAVSFDCEPTLVSSKLDLDVVASITFMAKFGRPLFWTLLKAGWTEDSIATYASQKLVGRTDSTVRPAHLDDSDSVAVLDVRLCLDFAQRRNDPTSLQAKLISHHMRLVYTVPRHREFFISGYSSEPILANAAGEVMRAWMSDPEPKRWKPEEALSSQWQNGWIDLGTRGEVVGRLLLTLAYDRATSSSKSHFRNGCTVPEFLTALFAEQFAKEVLEASPDNVAPLQGHKPVPLSVAFKDSVIRFTHCVRLGDASGLTPIGLCAAFVRGMAFIGQTNQPLVDFIVPILLDRKQPISPDNMSALLVQFKRRLRQGGRNKYDFTVEELGLFEEAPGSRRPYITFVMELGVSSKAPSSPSKFIVPAGPTRSSPRSSSPNPHPRYNFRAYGCSNTVYQVIEAGAKDTYAALLANRSLLQDHPYDWTRAQIWNMKPLWVSGQQGDLTVNSYNWINVEEEEEEKKASRGDDAPDPRETVEVSVPFAEGAD</sequence>
<feature type="compositionally biased region" description="Low complexity" evidence="1">
    <location>
        <begin position="912"/>
        <end position="922"/>
    </location>
</feature>
<dbReference type="PANTHER" id="PTHR33266:SF1">
    <property type="entry name" value="F-BOX DOMAIN-CONTAINING PROTEIN"/>
    <property type="match status" value="1"/>
</dbReference>
<dbReference type="OrthoDB" id="107110at2759"/>
<keyword evidence="3" id="KW-1185">Reference proteome</keyword>
<feature type="region of interest" description="Disordered" evidence="1">
    <location>
        <begin position="897"/>
        <end position="925"/>
    </location>
</feature>
<protein>
    <submittedName>
        <fullName evidence="2">Uncharacterized protein</fullName>
    </submittedName>
</protein>
<feature type="region of interest" description="Disordered" evidence="1">
    <location>
        <begin position="1000"/>
        <end position="1031"/>
    </location>
</feature>
<dbReference type="InParanoid" id="A0A165HS84"/>
<accession>A0A165HS84</accession>
<dbReference type="STRING" id="1314781.A0A165HS84"/>
<dbReference type="AlphaFoldDB" id="A0A165HS84"/>
<feature type="region of interest" description="Disordered" evidence="1">
    <location>
        <begin position="1"/>
        <end position="98"/>
    </location>
</feature>
<name>A0A165HS84_EXIGL</name>
<dbReference type="Proteomes" id="UP000077266">
    <property type="component" value="Unassembled WGS sequence"/>
</dbReference>
<evidence type="ECO:0000313" key="3">
    <source>
        <dbReference type="Proteomes" id="UP000077266"/>
    </source>
</evidence>
<dbReference type="PANTHER" id="PTHR33266">
    <property type="entry name" value="CHROMOSOME 15, WHOLE GENOME SHOTGUN SEQUENCE"/>
    <property type="match status" value="1"/>
</dbReference>
<reference evidence="2 3" key="1">
    <citation type="journal article" date="2016" name="Mol. Biol. Evol.">
        <title>Comparative Genomics of Early-Diverging Mushroom-Forming Fungi Provides Insights into the Origins of Lignocellulose Decay Capabilities.</title>
        <authorList>
            <person name="Nagy L.G."/>
            <person name="Riley R."/>
            <person name="Tritt A."/>
            <person name="Adam C."/>
            <person name="Daum C."/>
            <person name="Floudas D."/>
            <person name="Sun H."/>
            <person name="Yadav J.S."/>
            <person name="Pangilinan J."/>
            <person name="Larsson K.H."/>
            <person name="Matsuura K."/>
            <person name="Barry K."/>
            <person name="Labutti K."/>
            <person name="Kuo R."/>
            <person name="Ohm R.A."/>
            <person name="Bhattacharya S.S."/>
            <person name="Shirouzu T."/>
            <person name="Yoshinaga Y."/>
            <person name="Martin F.M."/>
            <person name="Grigoriev I.V."/>
            <person name="Hibbett D.S."/>
        </authorList>
    </citation>
    <scope>NUCLEOTIDE SEQUENCE [LARGE SCALE GENOMIC DNA]</scope>
    <source>
        <strain evidence="2 3">HHB12029</strain>
    </source>
</reference>
<feature type="compositionally biased region" description="Basic and acidic residues" evidence="1">
    <location>
        <begin position="1004"/>
        <end position="1020"/>
    </location>
</feature>
<proteinExistence type="predicted"/>
<evidence type="ECO:0000256" key="1">
    <source>
        <dbReference type="SAM" id="MobiDB-lite"/>
    </source>
</evidence>
<dbReference type="EMBL" id="KV426009">
    <property type="protein sequence ID" value="KZV92390.1"/>
    <property type="molecule type" value="Genomic_DNA"/>
</dbReference>
<feature type="compositionally biased region" description="Pro residues" evidence="1">
    <location>
        <begin position="10"/>
        <end position="19"/>
    </location>
</feature>